<dbReference type="Proteomes" id="UP000613177">
    <property type="component" value="Unassembled WGS sequence"/>
</dbReference>
<dbReference type="Pfam" id="PF08512">
    <property type="entry name" value="Rttp106-like_middle"/>
    <property type="match status" value="1"/>
</dbReference>
<evidence type="ECO:0000313" key="6">
    <source>
        <dbReference type="Proteomes" id="UP000613177"/>
    </source>
</evidence>
<dbReference type="GO" id="GO:0042393">
    <property type="term" value="F:histone binding"/>
    <property type="evidence" value="ECO:0007669"/>
    <property type="project" value="TreeGrafter"/>
</dbReference>
<evidence type="ECO:0000259" key="4">
    <source>
        <dbReference type="SMART" id="SM01287"/>
    </source>
</evidence>
<dbReference type="PANTHER" id="PTHR45849:SF3">
    <property type="entry name" value="HISTONE CHAPERONE RTT106"/>
    <property type="match status" value="1"/>
</dbReference>
<comment type="caution">
    <text evidence="5">The sequence shown here is derived from an EMBL/GenBank/DDBJ whole genome shotgun (WGS) entry which is preliminary data.</text>
</comment>
<dbReference type="PANTHER" id="PTHR45849">
    <property type="entry name" value="FACT COMPLEX SUBUNIT SSRP1"/>
    <property type="match status" value="1"/>
</dbReference>
<name>A0A8H7SG86_9FUNG</name>
<dbReference type="InterPro" id="IPR013719">
    <property type="entry name" value="RTT106/SPT16-like_middle_dom"/>
</dbReference>
<keyword evidence="6" id="KW-1185">Reference proteome</keyword>
<protein>
    <recommendedName>
        <fullName evidence="4">Histone chaperone RTT106/FACT complex subunit SPT16-like middle domain-containing protein</fullName>
    </recommendedName>
</protein>
<reference evidence="5" key="1">
    <citation type="submission" date="2021-01" db="EMBL/GenBank/DDBJ databases">
        <title>Metabolic potential, ecology and presence of endohyphal bacteria is reflected in genomic diversity of Mucoromycotina.</title>
        <authorList>
            <person name="Muszewska A."/>
            <person name="Okrasinska A."/>
            <person name="Steczkiewicz K."/>
            <person name="Drgas O."/>
            <person name="Orlowska M."/>
            <person name="Perlinska-Lenart U."/>
            <person name="Aleksandrzak-Piekarczyk T."/>
            <person name="Szatraj K."/>
            <person name="Zielenkiewicz U."/>
            <person name="Pilsyk S."/>
            <person name="Malc E."/>
            <person name="Mieczkowski P."/>
            <person name="Kruszewska J.S."/>
            <person name="Biernat P."/>
            <person name="Pawlowska J."/>
        </authorList>
    </citation>
    <scope>NUCLEOTIDE SEQUENCE</scope>
    <source>
        <strain evidence="5">WA0000018081</strain>
    </source>
</reference>
<evidence type="ECO:0000256" key="1">
    <source>
        <dbReference type="ARBA" id="ARBA00006159"/>
    </source>
</evidence>
<dbReference type="SUPFAM" id="SSF50729">
    <property type="entry name" value="PH domain-like"/>
    <property type="match status" value="1"/>
</dbReference>
<dbReference type="InterPro" id="IPR050454">
    <property type="entry name" value="RTT106/SSRP1_HistChap/FACT"/>
</dbReference>
<dbReference type="InterPro" id="IPR011993">
    <property type="entry name" value="PH-like_dom_sf"/>
</dbReference>
<evidence type="ECO:0000256" key="2">
    <source>
        <dbReference type="SAM" id="MobiDB-lite"/>
    </source>
</evidence>
<dbReference type="SMART" id="SM01287">
    <property type="entry name" value="Rtt106"/>
    <property type="match status" value="1"/>
</dbReference>
<gene>
    <name evidence="5" type="ORF">INT48_001092</name>
</gene>
<feature type="chain" id="PRO_5034790862" description="Histone chaperone RTT106/FACT complex subunit SPT16-like middle domain-containing protein" evidence="3">
    <location>
        <begin position="17"/>
        <end position="426"/>
    </location>
</feature>
<keyword evidence="3" id="KW-0732">Signal</keyword>
<feature type="domain" description="Histone chaperone RTT106/FACT complex subunit SPT16-like middle" evidence="4">
    <location>
        <begin position="228"/>
        <end position="334"/>
    </location>
</feature>
<dbReference type="Gene3D" id="2.30.29.30">
    <property type="entry name" value="Pleckstrin-homology domain (PH domain)/Phosphotyrosine-binding domain (PTB)"/>
    <property type="match status" value="1"/>
</dbReference>
<dbReference type="GO" id="GO:0031491">
    <property type="term" value="F:nucleosome binding"/>
    <property type="evidence" value="ECO:0007669"/>
    <property type="project" value="TreeGrafter"/>
</dbReference>
<evidence type="ECO:0000256" key="3">
    <source>
        <dbReference type="SAM" id="SignalP"/>
    </source>
</evidence>
<dbReference type="AlphaFoldDB" id="A0A8H7SG86"/>
<accession>A0A8H7SG86</accession>
<feature type="signal peptide" evidence="3">
    <location>
        <begin position="1"/>
        <end position="16"/>
    </location>
</feature>
<comment type="similarity">
    <text evidence="1">Belongs to the RTT106 family.</text>
</comment>
<dbReference type="EMBL" id="JAEPRE010000240">
    <property type="protein sequence ID" value="KAG2229844.1"/>
    <property type="molecule type" value="Genomic_DNA"/>
</dbReference>
<feature type="compositionally biased region" description="Acidic residues" evidence="2">
    <location>
        <begin position="364"/>
        <end position="399"/>
    </location>
</feature>
<evidence type="ECO:0000313" key="5">
    <source>
        <dbReference type="EMBL" id="KAG2229844.1"/>
    </source>
</evidence>
<feature type="compositionally biased region" description="Acidic residues" evidence="2">
    <location>
        <begin position="412"/>
        <end position="426"/>
    </location>
</feature>
<proteinExistence type="inferred from homology"/>
<sequence length="426" mass="48864">MSSAFFFIILFPFFFFFEEKKKTIKMTSWLDESIDDPNLKQTIQDLIQAYPASSRVIERMVRYYDNKPSDREAKRRKVEESTLSNDEVFRILDLSFQLPARKKYNLIITRTHLLLHNPKPDIIEYQYNLDDFSADGGACVPSPDKATKCNTYTLFLKTEDCLVFNSQDKVDVILRKPNTKDETLIVDKHQIISNLLSEHARVKIAHPTKDFFRNTGISSSTGKVLEDKCHVLAYLKAKDGFLFFLPTGILFGFKKPTLFFPINSLASTVITNITQRTFDLTLTLKSNCQVLGSAGFRTTKEGDNDTVQFSMIEQSEYGGIEAYSKKIGVNDNSMAEERKAIVSKKEEEEEEEEGTSKDNVVNLVDEDSEENDEDFEPSDNENEPLEYDTDADDVDDDEENNQKTMSRHDEMSVDEDEEDLLDSDED</sequence>
<organism evidence="5 6">
    <name type="scientific">Thamnidium elegans</name>
    <dbReference type="NCBI Taxonomy" id="101142"/>
    <lineage>
        <taxon>Eukaryota</taxon>
        <taxon>Fungi</taxon>
        <taxon>Fungi incertae sedis</taxon>
        <taxon>Mucoromycota</taxon>
        <taxon>Mucoromycotina</taxon>
        <taxon>Mucoromycetes</taxon>
        <taxon>Mucorales</taxon>
        <taxon>Mucorineae</taxon>
        <taxon>Mucoraceae</taxon>
        <taxon>Thamnidium</taxon>
    </lineage>
</organism>
<feature type="region of interest" description="Disordered" evidence="2">
    <location>
        <begin position="338"/>
        <end position="426"/>
    </location>
</feature>